<dbReference type="EMBL" id="JAEUBF010000782">
    <property type="protein sequence ID" value="KAH3675044.1"/>
    <property type="molecule type" value="Genomic_DNA"/>
</dbReference>
<reference evidence="2" key="1">
    <citation type="journal article" date="2021" name="Open Biol.">
        <title>Shared evolutionary footprints suggest mitochondrial oxidative damage underlies multiple complex I losses in fungi.</title>
        <authorList>
            <person name="Schikora-Tamarit M.A."/>
            <person name="Marcet-Houben M."/>
            <person name="Nosek J."/>
            <person name="Gabaldon T."/>
        </authorList>
    </citation>
    <scope>NUCLEOTIDE SEQUENCE</scope>
    <source>
        <strain evidence="2">CBS6341</strain>
    </source>
</reference>
<protein>
    <submittedName>
        <fullName evidence="2">Uncharacterized protein</fullName>
    </submittedName>
</protein>
<comment type="caution">
    <text evidence="2">The sequence shown here is derived from an EMBL/GenBank/DDBJ whole genome shotgun (WGS) entry which is preliminary data.</text>
</comment>
<organism evidence="2 3">
    <name type="scientific">Wickerhamomyces mucosus</name>
    <dbReference type="NCBI Taxonomy" id="1378264"/>
    <lineage>
        <taxon>Eukaryota</taxon>
        <taxon>Fungi</taxon>
        <taxon>Dikarya</taxon>
        <taxon>Ascomycota</taxon>
        <taxon>Saccharomycotina</taxon>
        <taxon>Saccharomycetes</taxon>
        <taxon>Phaffomycetales</taxon>
        <taxon>Wickerhamomycetaceae</taxon>
        <taxon>Wickerhamomyces</taxon>
    </lineage>
</organism>
<name>A0A9P8PPN4_9ASCO</name>
<dbReference type="Proteomes" id="UP000769528">
    <property type="component" value="Unassembled WGS sequence"/>
</dbReference>
<proteinExistence type="predicted"/>
<evidence type="ECO:0000313" key="3">
    <source>
        <dbReference type="Proteomes" id="UP000769528"/>
    </source>
</evidence>
<feature type="compositionally biased region" description="Acidic residues" evidence="1">
    <location>
        <begin position="81"/>
        <end position="100"/>
    </location>
</feature>
<accession>A0A9P8PPN4</accession>
<evidence type="ECO:0000313" key="2">
    <source>
        <dbReference type="EMBL" id="KAH3675044.1"/>
    </source>
</evidence>
<gene>
    <name evidence="2" type="ORF">WICMUC_002876</name>
</gene>
<feature type="region of interest" description="Disordered" evidence="1">
    <location>
        <begin position="75"/>
        <end position="100"/>
    </location>
</feature>
<sequence>MLGVLSEVTKEDVLGVLKYVVLEDDFVDLDGLLLSKTVETELLDSYELLDDNEITEDDGKLKIWVELIAFEPLSEERIDNSDDPTDDSAEVSTADDVEFQ</sequence>
<dbReference type="AlphaFoldDB" id="A0A9P8PPN4"/>
<evidence type="ECO:0000256" key="1">
    <source>
        <dbReference type="SAM" id="MobiDB-lite"/>
    </source>
</evidence>
<keyword evidence="3" id="KW-1185">Reference proteome</keyword>
<reference evidence="2" key="2">
    <citation type="submission" date="2021-01" db="EMBL/GenBank/DDBJ databases">
        <authorList>
            <person name="Schikora-Tamarit M.A."/>
        </authorList>
    </citation>
    <scope>NUCLEOTIDE SEQUENCE</scope>
    <source>
        <strain evidence="2">CBS6341</strain>
    </source>
</reference>